<dbReference type="SUPFAM" id="SSF56784">
    <property type="entry name" value="HAD-like"/>
    <property type="match status" value="1"/>
</dbReference>
<dbReference type="GO" id="GO:0006281">
    <property type="term" value="P:DNA repair"/>
    <property type="evidence" value="ECO:0007669"/>
    <property type="project" value="TreeGrafter"/>
</dbReference>
<dbReference type="InterPro" id="IPR036412">
    <property type="entry name" value="HAD-like_sf"/>
</dbReference>
<sequence>MSSSAIMSSRVSEFKMIVFDKDGTLGNDKGTHKRWVQHMTRHLEMELDSLCTMPSSSDVAQLSKEDIPTLIESFHAALGFRSTTSKGDGGGILLPSAPVTSGTWASILTICAHQLQSMGVQDASQKVRQWHNSIKGALHAQDRPLIDDLPSLMVKLKKTYGFHIAICTSDDRSSTDICVENWNLTDVIDYSICGDEVSNGKPSGDPLLALCNQAAMQPFECIVVGDTTSDTGMAKNAGAGLMIGVLSGSGTKQQLLASGAIVALEDVGRIPEYLESQVYTQQVTTIGHCAATNFD</sequence>
<dbReference type="NCBIfam" id="TIGR01549">
    <property type="entry name" value="HAD-SF-IA-v1"/>
    <property type="match status" value="1"/>
</dbReference>
<organism evidence="1 2">
    <name type="scientific">Cylindrotheca closterium</name>
    <dbReference type="NCBI Taxonomy" id="2856"/>
    <lineage>
        <taxon>Eukaryota</taxon>
        <taxon>Sar</taxon>
        <taxon>Stramenopiles</taxon>
        <taxon>Ochrophyta</taxon>
        <taxon>Bacillariophyta</taxon>
        <taxon>Bacillariophyceae</taxon>
        <taxon>Bacillariophycidae</taxon>
        <taxon>Bacillariales</taxon>
        <taxon>Bacillariaceae</taxon>
        <taxon>Cylindrotheca</taxon>
    </lineage>
</organism>
<keyword evidence="2" id="KW-1185">Reference proteome</keyword>
<proteinExistence type="predicted"/>
<dbReference type="Proteomes" id="UP001295423">
    <property type="component" value="Unassembled WGS sequence"/>
</dbReference>
<dbReference type="PANTHER" id="PTHR43434:SF22">
    <property type="entry name" value="PHOSPHOGLYCOLATE PHOSPHATASE"/>
    <property type="match status" value="1"/>
</dbReference>
<protein>
    <recommendedName>
        <fullName evidence="3">Phosphoglycolate phosphatase</fullName>
    </recommendedName>
</protein>
<reference evidence="1" key="1">
    <citation type="submission" date="2023-08" db="EMBL/GenBank/DDBJ databases">
        <authorList>
            <person name="Audoor S."/>
            <person name="Bilcke G."/>
        </authorList>
    </citation>
    <scope>NUCLEOTIDE SEQUENCE</scope>
</reference>
<dbReference type="Gene3D" id="3.40.50.1000">
    <property type="entry name" value="HAD superfamily/HAD-like"/>
    <property type="match status" value="1"/>
</dbReference>
<dbReference type="InterPro" id="IPR050155">
    <property type="entry name" value="HAD-like_hydrolase_sf"/>
</dbReference>
<dbReference type="InterPro" id="IPR023214">
    <property type="entry name" value="HAD_sf"/>
</dbReference>
<dbReference type="PANTHER" id="PTHR43434">
    <property type="entry name" value="PHOSPHOGLYCOLATE PHOSPHATASE"/>
    <property type="match status" value="1"/>
</dbReference>
<dbReference type="CDD" id="cd01427">
    <property type="entry name" value="HAD_like"/>
    <property type="match status" value="1"/>
</dbReference>
<dbReference type="AlphaFoldDB" id="A0AAD2JKH1"/>
<gene>
    <name evidence="1" type="ORF">CYCCA115_LOCUS17121</name>
</gene>
<dbReference type="SFLD" id="SFLDS00003">
    <property type="entry name" value="Haloacid_Dehalogenase"/>
    <property type="match status" value="1"/>
</dbReference>
<comment type="caution">
    <text evidence="1">The sequence shown here is derived from an EMBL/GenBank/DDBJ whole genome shotgun (WGS) entry which is preliminary data.</text>
</comment>
<dbReference type="GO" id="GO:0008967">
    <property type="term" value="F:phosphoglycolate phosphatase activity"/>
    <property type="evidence" value="ECO:0007669"/>
    <property type="project" value="TreeGrafter"/>
</dbReference>
<name>A0AAD2JKH1_9STRA</name>
<dbReference type="InterPro" id="IPR006439">
    <property type="entry name" value="HAD-SF_hydro_IA"/>
</dbReference>
<evidence type="ECO:0008006" key="3">
    <source>
        <dbReference type="Google" id="ProtNLM"/>
    </source>
</evidence>
<dbReference type="EMBL" id="CAKOGP040001969">
    <property type="protein sequence ID" value="CAJ1958298.1"/>
    <property type="molecule type" value="Genomic_DNA"/>
</dbReference>
<evidence type="ECO:0000313" key="2">
    <source>
        <dbReference type="Proteomes" id="UP001295423"/>
    </source>
</evidence>
<dbReference type="Pfam" id="PF00702">
    <property type="entry name" value="Hydrolase"/>
    <property type="match status" value="1"/>
</dbReference>
<dbReference type="SFLD" id="SFLDG01129">
    <property type="entry name" value="C1.5:_HAD__Beta-PGM__Phosphata"/>
    <property type="match status" value="1"/>
</dbReference>
<accession>A0AAD2JKH1</accession>
<evidence type="ECO:0000313" key="1">
    <source>
        <dbReference type="EMBL" id="CAJ1958298.1"/>
    </source>
</evidence>